<dbReference type="PROSITE" id="PS50950">
    <property type="entry name" value="ZF_THAP"/>
    <property type="match status" value="1"/>
</dbReference>
<organism evidence="7 8">
    <name type="scientific">Scylla paramamosain</name>
    <name type="common">Mud crab</name>
    <dbReference type="NCBI Taxonomy" id="85552"/>
    <lineage>
        <taxon>Eukaryota</taxon>
        <taxon>Metazoa</taxon>
        <taxon>Ecdysozoa</taxon>
        <taxon>Arthropoda</taxon>
        <taxon>Crustacea</taxon>
        <taxon>Multicrustacea</taxon>
        <taxon>Malacostraca</taxon>
        <taxon>Eumalacostraca</taxon>
        <taxon>Eucarida</taxon>
        <taxon>Decapoda</taxon>
        <taxon>Pleocyemata</taxon>
        <taxon>Brachyura</taxon>
        <taxon>Eubrachyura</taxon>
        <taxon>Portunoidea</taxon>
        <taxon>Portunidae</taxon>
        <taxon>Portuninae</taxon>
        <taxon>Scylla</taxon>
    </lineage>
</organism>
<keyword evidence="1" id="KW-0479">Metal-binding</keyword>
<keyword evidence="4 5" id="KW-0238">DNA-binding</keyword>
<dbReference type="InterPro" id="IPR006612">
    <property type="entry name" value="THAP_Znf"/>
</dbReference>
<dbReference type="PANTHER" id="PTHR46927:SF3">
    <property type="entry name" value="THAP-TYPE DOMAIN-CONTAINING PROTEIN"/>
    <property type="match status" value="1"/>
</dbReference>
<feature type="domain" description="THAP-type" evidence="6">
    <location>
        <begin position="1"/>
        <end position="75"/>
    </location>
</feature>
<dbReference type="AlphaFoldDB" id="A0AAW0TYU2"/>
<dbReference type="GO" id="GO:0003677">
    <property type="term" value="F:DNA binding"/>
    <property type="evidence" value="ECO:0007669"/>
    <property type="project" value="UniProtKB-UniRule"/>
</dbReference>
<keyword evidence="3" id="KW-0862">Zinc</keyword>
<gene>
    <name evidence="7" type="ORF">O3P69_013158</name>
</gene>
<evidence type="ECO:0000256" key="3">
    <source>
        <dbReference type="ARBA" id="ARBA00022833"/>
    </source>
</evidence>
<proteinExistence type="predicted"/>
<keyword evidence="8" id="KW-1185">Reference proteome</keyword>
<keyword evidence="2 5" id="KW-0863">Zinc-finger</keyword>
<sequence>MKHVMEVFRYVGMLPKDPSRRKEWLAAIRRDNYTPGKQARLCSKHFRPDDFDRTSLCYFTPGRKREHVGFSEALTVECTTTVTTGDWHCEEYGYGVALPLPALLLQFWRFAPLTLVS</sequence>
<evidence type="ECO:0000313" key="8">
    <source>
        <dbReference type="Proteomes" id="UP001487740"/>
    </source>
</evidence>
<name>A0AAW0TYU2_SCYPA</name>
<dbReference type="GO" id="GO:0008270">
    <property type="term" value="F:zinc ion binding"/>
    <property type="evidence" value="ECO:0007669"/>
    <property type="project" value="UniProtKB-KW"/>
</dbReference>
<evidence type="ECO:0000256" key="2">
    <source>
        <dbReference type="ARBA" id="ARBA00022771"/>
    </source>
</evidence>
<accession>A0AAW0TYU2</accession>
<reference evidence="7 8" key="1">
    <citation type="submission" date="2023-03" db="EMBL/GenBank/DDBJ databases">
        <title>High-quality genome of Scylla paramamosain provides insights in environmental adaptation.</title>
        <authorList>
            <person name="Zhang L."/>
        </authorList>
    </citation>
    <scope>NUCLEOTIDE SEQUENCE [LARGE SCALE GENOMIC DNA]</scope>
    <source>
        <strain evidence="7">LZ_2023a</strain>
        <tissue evidence="7">Muscle</tissue>
    </source>
</reference>
<dbReference type="Proteomes" id="UP001487740">
    <property type="component" value="Unassembled WGS sequence"/>
</dbReference>
<evidence type="ECO:0000256" key="1">
    <source>
        <dbReference type="ARBA" id="ARBA00022723"/>
    </source>
</evidence>
<evidence type="ECO:0000256" key="4">
    <source>
        <dbReference type="ARBA" id="ARBA00023125"/>
    </source>
</evidence>
<dbReference type="InterPro" id="IPR052224">
    <property type="entry name" value="THAP_domain_protein"/>
</dbReference>
<comment type="caution">
    <text evidence="7">The sequence shown here is derived from an EMBL/GenBank/DDBJ whole genome shotgun (WGS) entry which is preliminary data.</text>
</comment>
<evidence type="ECO:0000313" key="7">
    <source>
        <dbReference type="EMBL" id="KAK8392937.1"/>
    </source>
</evidence>
<dbReference type="Gene3D" id="6.20.210.20">
    <property type="entry name" value="THAP domain"/>
    <property type="match status" value="1"/>
</dbReference>
<dbReference type="EMBL" id="JARAKH010000021">
    <property type="protein sequence ID" value="KAK8392937.1"/>
    <property type="molecule type" value="Genomic_DNA"/>
</dbReference>
<evidence type="ECO:0000259" key="6">
    <source>
        <dbReference type="PROSITE" id="PS50950"/>
    </source>
</evidence>
<dbReference type="InterPro" id="IPR038441">
    <property type="entry name" value="THAP_Znf_sf"/>
</dbReference>
<evidence type="ECO:0000256" key="5">
    <source>
        <dbReference type="PROSITE-ProRule" id="PRU00309"/>
    </source>
</evidence>
<dbReference type="SUPFAM" id="SSF57716">
    <property type="entry name" value="Glucocorticoid receptor-like (DNA-binding domain)"/>
    <property type="match status" value="1"/>
</dbReference>
<dbReference type="Pfam" id="PF05485">
    <property type="entry name" value="THAP"/>
    <property type="match status" value="1"/>
</dbReference>
<protein>
    <recommendedName>
        <fullName evidence="6">THAP-type domain-containing protein</fullName>
    </recommendedName>
</protein>
<dbReference type="PANTHER" id="PTHR46927">
    <property type="entry name" value="AGAP005574-PA"/>
    <property type="match status" value="1"/>
</dbReference>